<keyword evidence="2" id="KW-1185">Reference proteome</keyword>
<reference evidence="1" key="1">
    <citation type="journal article" date="2023" name="Mol. Phylogenet. Evol.">
        <title>Genome-scale phylogeny and comparative genomics of the fungal order Sordariales.</title>
        <authorList>
            <person name="Hensen N."/>
            <person name="Bonometti L."/>
            <person name="Westerberg I."/>
            <person name="Brannstrom I.O."/>
            <person name="Guillou S."/>
            <person name="Cros-Aarteil S."/>
            <person name="Calhoun S."/>
            <person name="Haridas S."/>
            <person name="Kuo A."/>
            <person name="Mondo S."/>
            <person name="Pangilinan J."/>
            <person name="Riley R."/>
            <person name="LaButti K."/>
            <person name="Andreopoulos B."/>
            <person name="Lipzen A."/>
            <person name="Chen C."/>
            <person name="Yan M."/>
            <person name="Daum C."/>
            <person name="Ng V."/>
            <person name="Clum A."/>
            <person name="Steindorff A."/>
            <person name="Ohm R.A."/>
            <person name="Martin F."/>
            <person name="Silar P."/>
            <person name="Natvig D.O."/>
            <person name="Lalanne C."/>
            <person name="Gautier V."/>
            <person name="Ament-Velasquez S.L."/>
            <person name="Kruys A."/>
            <person name="Hutchinson M.I."/>
            <person name="Powell A.J."/>
            <person name="Barry K."/>
            <person name="Miller A.N."/>
            <person name="Grigoriev I.V."/>
            <person name="Debuchy R."/>
            <person name="Gladieux P."/>
            <person name="Hiltunen Thoren M."/>
            <person name="Johannesson H."/>
        </authorList>
    </citation>
    <scope>NUCLEOTIDE SEQUENCE</scope>
    <source>
        <strain evidence="1">CBS 118394</strain>
    </source>
</reference>
<proteinExistence type="predicted"/>
<comment type="caution">
    <text evidence="1">The sequence shown here is derived from an EMBL/GenBank/DDBJ whole genome shotgun (WGS) entry which is preliminary data.</text>
</comment>
<organism evidence="1 2">
    <name type="scientific">Apodospora peruviana</name>
    <dbReference type="NCBI Taxonomy" id="516989"/>
    <lineage>
        <taxon>Eukaryota</taxon>
        <taxon>Fungi</taxon>
        <taxon>Dikarya</taxon>
        <taxon>Ascomycota</taxon>
        <taxon>Pezizomycotina</taxon>
        <taxon>Sordariomycetes</taxon>
        <taxon>Sordariomycetidae</taxon>
        <taxon>Sordariales</taxon>
        <taxon>Lasiosphaeriaceae</taxon>
        <taxon>Apodospora</taxon>
    </lineage>
</organism>
<dbReference type="AlphaFoldDB" id="A0AAE0IT17"/>
<dbReference type="Proteomes" id="UP001283341">
    <property type="component" value="Unassembled WGS sequence"/>
</dbReference>
<reference evidence="1" key="2">
    <citation type="submission" date="2023-06" db="EMBL/GenBank/DDBJ databases">
        <authorList>
            <consortium name="Lawrence Berkeley National Laboratory"/>
            <person name="Haridas S."/>
            <person name="Hensen N."/>
            <person name="Bonometti L."/>
            <person name="Westerberg I."/>
            <person name="Brannstrom I.O."/>
            <person name="Guillou S."/>
            <person name="Cros-Aarteil S."/>
            <person name="Calhoun S."/>
            <person name="Kuo A."/>
            <person name="Mondo S."/>
            <person name="Pangilinan J."/>
            <person name="Riley R."/>
            <person name="Labutti K."/>
            <person name="Andreopoulos B."/>
            <person name="Lipzen A."/>
            <person name="Chen C."/>
            <person name="Yanf M."/>
            <person name="Daum C."/>
            <person name="Ng V."/>
            <person name="Clum A."/>
            <person name="Steindorff A."/>
            <person name="Ohm R."/>
            <person name="Martin F."/>
            <person name="Silar P."/>
            <person name="Natvig D."/>
            <person name="Lalanne C."/>
            <person name="Gautier V."/>
            <person name="Ament-Velasquez S.L."/>
            <person name="Kruys A."/>
            <person name="Hutchinson M.I."/>
            <person name="Powell A.J."/>
            <person name="Barry K."/>
            <person name="Miller A.N."/>
            <person name="Grigoriev I.V."/>
            <person name="Debuchy R."/>
            <person name="Gladieux P."/>
            <person name="Thoren M.H."/>
            <person name="Johannesson H."/>
        </authorList>
    </citation>
    <scope>NUCLEOTIDE SEQUENCE</scope>
    <source>
        <strain evidence="1">CBS 118394</strain>
    </source>
</reference>
<protein>
    <recommendedName>
        <fullName evidence="3">Protein kinase domain-containing protein</fullName>
    </recommendedName>
</protein>
<accession>A0AAE0IT17</accession>
<evidence type="ECO:0000313" key="2">
    <source>
        <dbReference type="Proteomes" id="UP001283341"/>
    </source>
</evidence>
<name>A0AAE0IT17_9PEZI</name>
<evidence type="ECO:0000313" key="1">
    <source>
        <dbReference type="EMBL" id="KAK3330761.1"/>
    </source>
</evidence>
<gene>
    <name evidence="1" type="ORF">B0H66DRAFT_598287</name>
</gene>
<evidence type="ECO:0008006" key="3">
    <source>
        <dbReference type="Google" id="ProtNLM"/>
    </source>
</evidence>
<dbReference type="EMBL" id="JAUEDM010000001">
    <property type="protein sequence ID" value="KAK3330761.1"/>
    <property type="molecule type" value="Genomic_DNA"/>
</dbReference>
<sequence length="195" mass="22526">MASEQPAETPNEATQDISQQDRQDMTYVYIFKSRNKKYYYVQNFGHGNWFQAQLVQNSETGDRLVRSVQINPDSVLLNKPDDIVIPNTIKAFLPQPDIPCNIPECYGYDCIEIPDDEGRMSYRQRNLDTIPSAAVGRMIWQVLGTLHFMYTGGPRPVLHNDINDRIIWMHWNAHASEGETAAEDPLPDFLPWRLR</sequence>